<dbReference type="Gene3D" id="1.10.8.60">
    <property type="match status" value="1"/>
</dbReference>
<dbReference type="PANTHER" id="PTHR32071">
    <property type="entry name" value="TRANSCRIPTIONAL REGULATORY PROTEIN"/>
    <property type="match status" value="1"/>
</dbReference>
<reference evidence="6 7" key="1">
    <citation type="journal article" date="2019" name="ACS Chem. Biol.">
        <title>Identification and Mobilization of a Cryptic Antibiotic Biosynthesis Gene Locus from a Human-Pathogenic Nocardia Isolate.</title>
        <authorList>
            <person name="Herisse M."/>
            <person name="Ishida K."/>
            <person name="Porter J.L."/>
            <person name="Howden B."/>
            <person name="Hertweck C."/>
            <person name="Stinear T.P."/>
            <person name="Pidot S.J."/>
        </authorList>
    </citation>
    <scope>NUCLEOTIDE SEQUENCE [LARGE SCALE GENOMIC DNA]</scope>
    <source>
        <strain evidence="6 7">AUSMDU00012715</strain>
    </source>
</reference>
<feature type="domain" description="Sigma-54 factor interaction" evidence="5">
    <location>
        <begin position="395"/>
        <end position="458"/>
    </location>
</feature>
<dbReference type="GO" id="GO:0043565">
    <property type="term" value="F:sequence-specific DNA binding"/>
    <property type="evidence" value="ECO:0007669"/>
    <property type="project" value="InterPro"/>
</dbReference>
<dbReference type="Gene3D" id="3.30.450.40">
    <property type="match status" value="1"/>
</dbReference>
<evidence type="ECO:0000256" key="3">
    <source>
        <dbReference type="ARBA" id="ARBA00023015"/>
    </source>
</evidence>
<evidence type="ECO:0000256" key="4">
    <source>
        <dbReference type="ARBA" id="ARBA00023163"/>
    </source>
</evidence>
<dbReference type="PRINTS" id="PR01590">
    <property type="entry name" value="HTHFIS"/>
</dbReference>
<dbReference type="AlphaFoldDB" id="A0A6G9Z7B1"/>
<dbReference type="PROSITE" id="PS50045">
    <property type="entry name" value="SIGMA54_INTERACT_4"/>
    <property type="match status" value="1"/>
</dbReference>
<keyword evidence="3" id="KW-0805">Transcription regulation</keyword>
<gene>
    <name evidence="6" type="ORF">F6W96_27290</name>
</gene>
<dbReference type="GO" id="GO:0005524">
    <property type="term" value="F:ATP binding"/>
    <property type="evidence" value="ECO:0007669"/>
    <property type="project" value="UniProtKB-KW"/>
</dbReference>
<dbReference type="Gene3D" id="1.10.10.60">
    <property type="entry name" value="Homeodomain-like"/>
    <property type="match status" value="1"/>
</dbReference>
<evidence type="ECO:0000313" key="6">
    <source>
        <dbReference type="EMBL" id="QIS21489.1"/>
    </source>
</evidence>
<evidence type="ECO:0000313" key="7">
    <source>
        <dbReference type="Proteomes" id="UP000500953"/>
    </source>
</evidence>
<dbReference type="EMBL" id="CP046173">
    <property type="protein sequence ID" value="QIS21489.1"/>
    <property type="molecule type" value="Genomic_DNA"/>
</dbReference>
<accession>A0A6G9Z7B1</accession>
<protein>
    <recommendedName>
        <fullName evidence="5">Sigma-54 factor interaction domain-containing protein</fullName>
    </recommendedName>
</protein>
<dbReference type="PANTHER" id="PTHR32071:SF122">
    <property type="entry name" value="SIGMA FACTOR"/>
    <property type="match status" value="1"/>
</dbReference>
<keyword evidence="1" id="KW-0547">Nucleotide-binding</keyword>
<dbReference type="GO" id="GO:0006355">
    <property type="term" value="P:regulation of DNA-templated transcription"/>
    <property type="evidence" value="ECO:0007669"/>
    <property type="project" value="InterPro"/>
</dbReference>
<dbReference type="InterPro" id="IPR002078">
    <property type="entry name" value="Sigma_54_int"/>
</dbReference>
<dbReference type="SUPFAM" id="SSF52540">
    <property type="entry name" value="P-loop containing nucleoside triphosphate hydrolases"/>
    <property type="match status" value="1"/>
</dbReference>
<evidence type="ECO:0000256" key="2">
    <source>
        <dbReference type="ARBA" id="ARBA00022840"/>
    </source>
</evidence>
<proteinExistence type="predicted"/>
<dbReference type="InterPro" id="IPR009057">
    <property type="entry name" value="Homeodomain-like_sf"/>
</dbReference>
<dbReference type="InterPro" id="IPR027417">
    <property type="entry name" value="P-loop_NTPase"/>
</dbReference>
<dbReference type="InterPro" id="IPR029016">
    <property type="entry name" value="GAF-like_dom_sf"/>
</dbReference>
<keyword evidence="4" id="KW-0804">Transcription</keyword>
<dbReference type="Pfam" id="PF02954">
    <property type="entry name" value="HTH_8"/>
    <property type="match status" value="1"/>
</dbReference>
<dbReference type="Pfam" id="PF25601">
    <property type="entry name" value="AAA_lid_14"/>
    <property type="match status" value="1"/>
</dbReference>
<evidence type="ECO:0000256" key="1">
    <source>
        <dbReference type="ARBA" id="ARBA00022741"/>
    </source>
</evidence>
<keyword evidence="2" id="KW-0067">ATP-binding</keyword>
<dbReference type="InterPro" id="IPR002197">
    <property type="entry name" value="HTH_Fis"/>
</dbReference>
<evidence type="ECO:0000259" key="5">
    <source>
        <dbReference type="PROSITE" id="PS50045"/>
    </source>
</evidence>
<name>A0A6G9Z7B1_9NOCA</name>
<dbReference type="SUPFAM" id="SSF46689">
    <property type="entry name" value="Homeodomain-like"/>
    <property type="match status" value="1"/>
</dbReference>
<dbReference type="RefSeq" id="WP_167488782.1">
    <property type="nucleotide sequence ID" value="NZ_CP046173.1"/>
</dbReference>
<sequence>MGMEQTPLRPVIAASWQRARVAGLDPGMPVHSAGLGEVDPDSRLLRAAAPVLDEIGEVLRDTDFVIVLADRDLRLVALRSGDTATRNRLEHLGLITGRRLDETVIGTNSLATAVEVGAGVAVHGGEHYIEELKQFSCYGHPIVHPATRRLEGVLDITCAAAESSPLLAPFIRSAVRRIEERLVSDTRITEKQLLSAFQSTLVQDRGAAVAAVSGDLFVANNAAIDLLEPADHAVLRGIAGASSRVGDRISVRLSSGRDVRTVVRQVAGGALFVFDRSPIAPPSGSRLADGHIAVCGDCGSGRTRTVRDLVGSVARVAWFDAADIALPWQAEWPAHVAAGLSTADVVVVEAIHLLTAPLARGLASALDASRARVILTSSPADHLDVEQSSLIARCVHRIDLAPLRSRPQEIPGLVLAMTADLGAPRELRWTAAALETLAGQPLPGNLTELRAVVRHVVNTRRVGDVTVRDLPERYRSRGQKLTPIERAEHDAIVDALHAAGGNKLMAAARLGISRTTLYRSIRRYGIVPPVSTK</sequence>
<organism evidence="6 7">
    <name type="scientific">Nocardia terpenica</name>
    <dbReference type="NCBI Taxonomy" id="455432"/>
    <lineage>
        <taxon>Bacteria</taxon>
        <taxon>Bacillati</taxon>
        <taxon>Actinomycetota</taxon>
        <taxon>Actinomycetes</taxon>
        <taxon>Mycobacteriales</taxon>
        <taxon>Nocardiaceae</taxon>
        <taxon>Nocardia</taxon>
    </lineage>
</organism>
<dbReference type="Proteomes" id="UP000500953">
    <property type="component" value="Chromosome"/>
</dbReference>
<dbReference type="InterPro" id="IPR058031">
    <property type="entry name" value="AAA_lid_NorR"/>
</dbReference>